<dbReference type="KEGG" id="vg:29123607"/>
<evidence type="ECO:0000313" key="1">
    <source>
        <dbReference type="EMBL" id="AMS02058.1"/>
    </source>
</evidence>
<proteinExistence type="predicted"/>
<dbReference type="RefSeq" id="YP_009304948.1">
    <property type="nucleotide sequence ID" value="NC_031281.1"/>
</dbReference>
<organism evidence="1 2">
    <name type="scientific">Mycobacterium phage Panchino</name>
    <dbReference type="NCBI Taxonomy" id="1821537"/>
    <lineage>
        <taxon>Viruses</taxon>
        <taxon>Duplodnaviria</taxon>
        <taxon>Heunggongvirae</taxon>
        <taxon>Uroviricota</taxon>
        <taxon>Caudoviricetes</taxon>
        <taxon>Nclasvirinae</taxon>
        <taxon>Charlievirus</taxon>
        <taxon>Charlievirus panchino</taxon>
    </lineage>
</organism>
<keyword evidence="2" id="KW-1185">Reference proteome</keyword>
<protein>
    <submittedName>
        <fullName evidence="1">Uncharacterized protein</fullName>
    </submittedName>
</protein>
<dbReference type="OrthoDB" id="19722at10239"/>
<dbReference type="EMBL" id="KU935727">
    <property type="protein sequence ID" value="AMS02058.1"/>
    <property type="molecule type" value="Genomic_DNA"/>
</dbReference>
<evidence type="ECO:0000313" key="2">
    <source>
        <dbReference type="Proteomes" id="UP000202219"/>
    </source>
</evidence>
<dbReference type="GeneID" id="29123607"/>
<dbReference type="Proteomes" id="UP000202219">
    <property type="component" value="Segment"/>
</dbReference>
<name>A0A142K7H5_9CAUD</name>
<sequence length="136" mass="15393">MSFNDSRVTRAISLLLTEEPRLVDEACELMEALCDELPAPTVRPVMPTGLSIGGFPIVLYGGREYLAVDDSVLVLPGGGDRMMRRHKGRHRTAEGRPSVDSIRHRLWAEGMRQWTELFKRTWNSRIEVSLSLEGDR</sequence>
<accession>A0A142K7H5</accession>
<gene>
    <name evidence="1" type="primary">40</name>
    <name evidence="1" type="ORF">SEA_PANCHINO_40</name>
</gene>
<reference evidence="2" key="1">
    <citation type="submission" date="2016-03" db="EMBL/GenBank/DDBJ databases">
        <authorList>
            <person name="Ploux O."/>
        </authorList>
    </citation>
    <scope>NUCLEOTIDE SEQUENCE [LARGE SCALE GENOMIC DNA]</scope>
</reference>